<keyword evidence="9 12" id="KW-0418">Kinase</keyword>
<dbReference type="SUPFAM" id="SSF53748">
    <property type="entry name" value="Phosphoglycerate kinase"/>
    <property type="match status" value="1"/>
</dbReference>
<dbReference type="CDD" id="cd00318">
    <property type="entry name" value="Phosphoglycerate_kinase"/>
    <property type="match status" value="1"/>
</dbReference>
<keyword evidence="12" id="KW-0963">Cytoplasm</keyword>
<dbReference type="Pfam" id="PF00162">
    <property type="entry name" value="PGK"/>
    <property type="match status" value="1"/>
</dbReference>
<dbReference type="GO" id="GO:0006094">
    <property type="term" value="P:gluconeogenesis"/>
    <property type="evidence" value="ECO:0007669"/>
    <property type="project" value="TreeGrafter"/>
</dbReference>
<feature type="binding site" evidence="12 13">
    <location>
        <begin position="22"/>
        <end position="24"/>
    </location>
    <ligand>
        <name>substrate</name>
    </ligand>
</feature>
<evidence type="ECO:0000256" key="2">
    <source>
        <dbReference type="ARBA" id="ARBA00004838"/>
    </source>
</evidence>
<evidence type="ECO:0000256" key="15">
    <source>
        <dbReference type="RuleBase" id="RU000532"/>
    </source>
</evidence>
<comment type="subunit">
    <text evidence="4 12">Monomer.</text>
</comment>
<dbReference type="Gene3D" id="3.40.50.1260">
    <property type="entry name" value="Phosphoglycerate kinase, N-terminal domain"/>
    <property type="match status" value="2"/>
</dbReference>
<feature type="binding site" evidence="12">
    <location>
        <position position="152"/>
    </location>
    <ligand>
        <name>substrate</name>
    </ligand>
</feature>
<dbReference type="InterPro" id="IPR015824">
    <property type="entry name" value="Phosphoglycerate_kinase_N"/>
</dbReference>
<feature type="binding site" evidence="12 13">
    <location>
        <begin position="60"/>
        <end position="63"/>
    </location>
    <ligand>
        <name>substrate</name>
    </ligand>
</feature>
<dbReference type="GO" id="GO:0005524">
    <property type="term" value="F:ATP binding"/>
    <property type="evidence" value="ECO:0007669"/>
    <property type="project" value="UniProtKB-KW"/>
</dbReference>
<evidence type="ECO:0000256" key="6">
    <source>
        <dbReference type="ARBA" id="ARBA00016471"/>
    </source>
</evidence>
<evidence type="ECO:0000256" key="5">
    <source>
        <dbReference type="ARBA" id="ARBA00013061"/>
    </source>
</evidence>
<dbReference type="GO" id="GO:0005829">
    <property type="term" value="C:cytosol"/>
    <property type="evidence" value="ECO:0007669"/>
    <property type="project" value="TreeGrafter"/>
</dbReference>
<feature type="binding site" evidence="13">
    <location>
        <position position="119"/>
    </location>
    <ligand>
        <name>(2R)-3-phosphoglycerate</name>
        <dbReference type="ChEBI" id="CHEBI:58272"/>
    </ligand>
</feature>
<dbReference type="PRINTS" id="PR00477">
    <property type="entry name" value="PHGLYCKINASE"/>
</dbReference>
<feature type="binding site" evidence="12 14">
    <location>
        <begin position="350"/>
        <end position="353"/>
    </location>
    <ligand>
        <name>ATP</name>
        <dbReference type="ChEBI" id="CHEBI:30616"/>
    </ligand>
</feature>
<dbReference type="PIRSF" id="PIRSF000724">
    <property type="entry name" value="Pgk"/>
    <property type="match status" value="1"/>
</dbReference>
<comment type="subcellular location">
    <subcellularLocation>
        <location evidence="12">Cytoplasm</location>
    </subcellularLocation>
</comment>
<dbReference type="GO" id="GO:0043531">
    <property type="term" value="F:ADP binding"/>
    <property type="evidence" value="ECO:0007669"/>
    <property type="project" value="TreeGrafter"/>
</dbReference>
<feature type="binding site" evidence="13">
    <location>
        <position position="152"/>
    </location>
    <ligand>
        <name>(2R)-3-phosphoglycerate</name>
        <dbReference type="ChEBI" id="CHEBI:58272"/>
    </ligand>
</feature>
<keyword evidence="7 12" id="KW-0808">Transferase</keyword>
<evidence type="ECO:0000256" key="10">
    <source>
        <dbReference type="ARBA" id="ARBA00022840"/>
    </source>
</evidence>
<dbReference type="EC" id="2.7.2.3" evidence="5 12"/>
<evidence type="ECO:0000256" key="1">
    <source>
        <dbReference type="ARBA" id="ARBA00000642"/>
    </source>
</evidence>
<feature type="binding site" evidence="12">
    <location>
        <position position="119"/>
    </location>
    <ligand>
        <name>substrate</name>
    </ligand>
</feature>
<evidence type="ECO:0000256" key="14">
    <source>
        <dbReference type="PIRSR" id="PIRSR000724-2"/>
    </source>
</evidence>
<evidence type="ECO:0000256" key="11">
    <source>
        <dbReference type="ARBA" id="ARBA00023152"/>
    </source>
</evidence>
<feature type="binding site" evidence="12 14">
    <location>
        <position position="202"/>
    </location>
    <ligand>
        <name>ATP</name>
        <dbReference type="ChEBI" id="CHEBI:30616"/>
    </ligand>
</feature>
<keyword evidence="10 12" id="KW-0067">ATP-binding</keyword>
<dbReference type="InterPro" id="IPR036043">
    <property type="entry name" value="Phosphoglycerate_kinase_sf"/>
</dbReference>
<dbReference type="FunFam" id="3.40.50.1260:FF:000003">
    <property type="entry name" value="Phosphoglycerate kinase"/>
    <property type="match status" value="1"/>
</dbReference>
<comment type="caution">
    <text evidence="16">The sequence shown here is derived from an EMBL/GenBank/DDBJ whole genome shotgun (WGS) entry which is preliminary data.</text>
</comment>
<evidence type="ECO:0000256" key="13">
    <source>
        <dbReference type="PIRSR" id="PIRSR000724-1"/>
    </source>
</evidence>
<evidence type="ECO:0000256" key="12">
    <source>
        <dbReference type="HAMAP-Rule" id="MF_00145"/>
    </source>
</evidence>
<feature type="binding site" evidence="13">
    <location>
        <position position="37"/>
    </location>
    <ligand>
        <name>(2R)-3-phosphoglycerate</name>
        <dbReference type="ChEBI" id="CHEBI:58272"/>
    </ligand>
</feature>
<sequence length="394" mass="42227">MSNKKTIRDVDVRGKRVFVRVDFNVPLDDGRITDDRRIREALPTIVELRRQGARVILASHLGRPDGKVVSGLRLDPVAGRLSELLGAPVRKLPDCVGPEVARAVAEMRDGDVVLLENLRFHPEEEANDEQFARALASVADVYVNDAFGTAHRAHASTVGITRFLPAVAGLLMEKELVYLSRILEDPRRPFVAILGGKKVSDKIGVIRNLLTRADMLLIGGAMSYTFLRAKGLNVGASLCEEDKLDLARSLMDDAAGRRIAFRLPDDVVVADRFAEDAAHRVVAVGAIPQGWMGMDIGPQTATAYADVIARAGTVMWNGPMGVFEFPAFADGTRAVAEAMAGSKAVTIVGGGDSAAAVQQMGLADRMTHISTGGGASLEFLEGKELPGVAALLDR</sequence>
<dbReference type="EMBL" id="VBAP01000126">
    <property type="protein sequence ID" value="TMI71018.1"/>
    <property type="molecule type" value="Genomic_DNA"/>
</dbReference>
<evidence type="ECO:0000256" key="9">
    <source>
        <dbReference type="ARBA" id="ARBA00022777"/>
    </source>
</evidence>
<dbReference type="FunFam" id="3.40.50.1260:FF:000006">
    <property type="entry name" value="Phosphoglycerate kinase"/>
    <property type="match status" value="1"/>
</dbReference>
<dbReference type="PROSITE" id="PS00111">
    <property type="entry name" value="PGLYCERATE_KINASE"/>
    <property type="match status" value="1"/>
</dbReference>
<reference evidence="16 17" key="1">
    <citation type="journal article" date="2019" name="Nat. Microbiol.">
        <title>Mediterranean grassland soil C-N compound turnover is dependent on rainfall and depth, and is mediated by genomically divergent microorganisms.</title>
        <authorList>
            <person name="Diamond S."/>
            <person name="Andeer P.F."/>
            <person name="Li Z."/>
            <person name="Crits-Christoph A."/>
            <person name="Burstein D."/>
            <person name="Anantharaman K."/>
            <person name="Lane K.R."/>
            <person name="Thomas B.C."/>
            <person name="Pan C."/>
            <person name="Northen T.R."/>
            <person name="Banfield J.F."/>
        </authorList>
    </citation>
    <scope>NUCLEOTIDE SEQUENCE [LARGE SCALE GENOMIC DNA]</scope>
    <source>
        <strain evidence="16">NP_8</strain>
    </source>
</reference>
<feature type="binding site" evidence="12">
    <location>
        <position position="293"/>
    </location>
    <ligand>
        <name>ATP</name>
        <dbReference type="ChEBI" id="CHEBI:30616"/>
    </ligand>
</feature>
<protein>
    <recommendedName>
        <fullName evidence="6 12">Phosphoglycerate kinase</fullName>
        <ecNumber evidence="5 12">2.7.2.3</ecNumber>
    </recommendedName>
</protein>
<dbReference type="UniPathway" id="UPA00109">
    <property type="reaction ID" value="UER00185"/>
</dbReference>
<proteinExistence type="inferred from homology"/>
<keyword evidence="8 12" id="KW-0547">Nucleotide-binding</keyword>
<dbReference type="PANTHER" id="PTHR11406:SF23">
    <property type="entry name" value="PHOSPHOGLYCERATE KINASE 1, CHLOROPLASTIC-RELATED"/>
    <property type="match status" value="1"/>
</dbReference>
<evidence type="ECO:0000256" key="8">
    <source>
        <dbReference type="ARBA" id="ARBA00022741"/>
    </source>
</evidence>
<evidence type="ECO:0000256" key="7">
    <source>
        <dbReference type="ARBA" id="ARBA00022679"/>
    </source>
</evidence>
<dbReference type="GO" id="GO:0004618">
    <property type="term" value="F:phosphoglycerate kinase activity"/>
    <property type="evidence" value="ECO:0007669"/>
    <property type="project" value="UniProtKB-UniRule"/>
</dbReference>
<evidence type="ECO:0000256" key="3">
    <source>
        <dbReference type="ARBA" id="ARBA00008982"/>
    </source>
</evidence>
<dbReference type="GO" id="GO:0006096">
    <property type="term" value="P:glycolytic process"/>
    <property type="evidence" value="ECO:0007669"/>
    <property type="project" value="UniProtKB-UniRule"/>
</dbReference>
<dbReference type="InterPro" id="IPR015911">
    <property type="entry name" value="Phosphoglycerate_kinase_CS"/>
</dbReference>
<comment type="pathway">
    <text evidence="2 12">Carbohydrate degradation; glycolysis; pyruvate from D-glyceraldehyde 3-phosphate: step 2/5.</text>
</comment>
<organism evidence="16 17">
    <name type="scientific">Candidatus Segetimicrobium genomatis</name>
    <dbReference type="NCBI Taxonomy" id="2569760"/>
    <lineage>
        <taxon>Bacteria</taxon>
        <taxon>Bacillati</taxon>
        <taxon>Candidatus Sysuimicrobiota</taxon>
        <taxon>Candidatus Sysuimicrobiia</taxon>
        <taxon>Candidatus Sysuimicrobiales</taxon>
        <taxon>Candidatus Segetimicrobiaceae</taxon>
        <taxon>Candidatus Segetimicrobium</taxon>
    </lineage>
</organism>
<accession>A0A537II85</accession>
<comment type="catalytic activity">
    <reaction evidence="1 12 15">
        <text>(2R)-3-phosphoglycerate + ATP = (2R)-3-phospho-glyceroyl phosphate + ADP</text>
        <dbReference type="Rhea" id="RHEA:14801"/>
        <dbReference type="ChEBI" id="CHEBI:30616"/>
        <dbReference type="ChEBI" id="CHEBI:57604"/>
        <dbReference type="ChEBI" id="CHEBI:58272"/>
        <dbReference type="ChEBI" id="CHEBI:456216"/>
        <dbReference type="EC" id="2.7.2.3"/>
    </reaction>
</comment>
<dbReference type="HAMAP" id="MF_00145">
    <property type="entry name" value="Phosphoglyc_kinase"/>
    <property type="match status" value="1"/>
</dbReference>
<dbReference type="AlphaFoldDB" id="A0A537II85"/>
<comment type="similarity">
    <text evidence="3 12 15">Belongs to the phosphoglycerate kinase family.</text>
</comment>
<dbReference type="PANTHER" id="PTHR11406">
    <property type="entry name" value="PHOSPHOGLYCERATE KINASE"/>
    <property type="match status" value="1"/>
</dbReference>
<name>A0A537II85_9BACT</name>
<dbReference type="Proteomes" id="UP000318834">
    <property type="component" value="Unassembled WGS sequence"/>
</dbReference>
<dbReference type="InterPro" id="IPR001576">
    <property type="entry name" value="Phosphoglycerate_kinase"/>
</dbReference>
<keyword evidence="11 12" id="KW-0324">Glycolysis</keyword>
<evidence type="ECO:0000256" key="4">
    <source>
        <dbReference type="ARBA" id="ARBA00011245"/>
    </source>
</evidence>
<gene>
    <name evidence="12" type="primary">pgk</name>
    <name evidence="16" type="ORF">E6H05_13080</name>
</gene>
<evidence type="ECO:0000313" key="17">
    <source>
        <dbReference type="Proteomes" id="UP000318834"/>
    </source>
</evidence>
<evidence type="ECO:0000313" key="16">
    <source>
        <dbReference type="EMBL" id="TMI71018.1"/>
    </source>
</evidence>
<feature type="binding site" evidence="12">
    <location>
        <position position="37"/>
    </location>
    <ligand>
        <name>substrate</name>
    </ligand>
</feature>
<feature type="binding site" evidence="12 14">
    <location>
        <position position="324"/>
    </location>
    <ligand>
        <name>ATP</name>
        <dbReference type="ChEBI" id="CHEBI:30616"/>
    </ligand>
</feature>